<evidence type="ECO:0000256" key="11">
    <source>
        <dbReference type="RuleBase" id="RU003832"/>
    </source>
</evidence>
<dbReference type="PANTHER" id="PTHR11929">
    <property type="entry name" value="ALPHA- 1,3 -FUCOSYLTRANSFERASE"/>
    <property type="match status" value="1"/>
</dbReference>
<keyword evidence="4 11" id="KW-0328">Glycosyltransferase</keyword>
<keyword evidence="11" id="KW-0333">Golgi apparatus</keyword>
<sequence length="315" mass="37128">MKITSSINVEDLKEADAVLFFHKAVKPWGDLIRARPKGQLWIFFSRENPTHCIRCFPHQSKGVVFNMSMTYHSDSDVVVPYGTFTPFESTTKKKQHKDNPKLINWAENKTKSVLWVSSNCFRPRWDRLGFVEHLSTYLPVDMFGDCGNLSCPREENDFCDKIFSQYKFYLALENTPCREYITEKVWRNSLERGLIPVVFGADKSDYVKILPENSFIFAEDFNSTQQLARFLERVDRNDTLFNEYFKWRQLGYITIWTRASTFTPRNLCRVVPKIISLEATSKREKGLLRERQIQFEYQWRRSSCREPAILKFASV</sequence>
<keyword evidence="15" id="KW-1185">Reference proteome</keyword>
<keyword evidence="10" id="KW-0325">Glycoprotein</keyword>
<feature type="domain" description="Fucosyltransferase C-terminal" evidence="12">
    <location>
        <begin position="107"/>
        <end position="276"/>
    </location>
</feature>
<dbReference type="InterPro" id="IPR031481">
    <property type="entry name" value="Glyco_tran_10_N"/>
</dbReference>
<dbReference type="GO" id="GO:0032580">
    <property type="term" value="C:Golgi cisterna membrane"/>
    <property type="evidence" value="ECO:0007669"/>
    <property type="project" value="UniProtKB-SubCell"/>
</dbReference>
<dbReference type="UniPathway" id="UPA00378"/>
<evidence type="ECO:0000256" key="9">
    <source>
        <dbReference type="ARBA" id="ARBA00023136"/>
    </source>
</evidence>
<dbReference type="FunFam" id="3.40.50.11660:FF:000004">
    <property type="entry name" value="Glycoprotein 3-alpha-L-fucosyltransferase A"/>
    <property type="match status" value="1"/>
</dbReference>
<gene>
    <name evidence="14" type="ORF">BSL78_14459</name>
</gene>
<dbReference type="InterPro" id="IPR055270">
    <property type="entry name" value="Glyco_tran_10_C"/>
</dbReference>
<evidence type="ECO:0000256" key="6">
    <source>
        <dbReference type="ARBA" id="ARBA00022692"/>
    </source>
</evidence>
<evidence type="ECO:0000256" key="3">
    <source>
        <dbReference type="ARBA" id="ARBA00008919"/>
    </source>
</evidence>
<organism evidence="14 15">
    <name type="scientific">Stichopus japonicus</name>
    <name type="common">Sea cucumber</name>
    <dbReference type="NCBI Taxonomy" id="307972"/>
    <lineage>
        <taxon>Eukaryota</taxon>
        <taxon>Metazoa</taxon>
        <taxon>Echinodermata</taxon>
        <taxon>Eleutherozoa</taxon>
        <taxon>Echinozoa</taxon>
        <taxon>Holothuroidea</taxon>
        <taxon>Aspidochirotacea</taxon>
        <taxon>Aspidochirotida</taxon>
        <taxon>Stichopodidae</taxon>
        <taxon>Apostichopus</taxon>
    </lineage>
</organism>
<name>A0A2G8KL01_STIJA</name>
<evidence type="ECO:0000256" key="2">
    <source>
        <dbReference type="ARBA" id="ARBA00004922"/>
    </source>
</evidence>
<evidence type="ECO:0000259" key="13">
    <source>
        <dbReference type="Pfam" id="PF17039"/>
    </source>
</evidence>
<comment type="pathway">
    <text evidence="2">Protein modification; protein glycosylation.</text>
</comment>
<keyword evidence="8" id="KW-1133">Transmembrane helix</keyword>
<evidence type="ECO:0000313" key="15">
    <source>
        <dbReference type="Proteomes" id="UP000230750"/>
    </source>
</evidence>
<dbReference type="PANTHER" id="PTHR11929:SF145">
    <property type="entry name" value="ALPHA-(1,3)-FUCOSYLTRANSFERASE FUT-1"/>
    <property type="match status" value="1"/>
</dbReference>
<dbReference type="SUPFAM" id="SSF53756">
    <property type="entry name" value="UDP-Glycosyltransferase/glycogen phosphorylase"/>
    <property type="match status" value="1"/>
</dbReference>
<reference evidence="14 15" key="1">
    <citation type="journal article" date="2017" name="PLoS Biol.">
        <title>The sea cucumber genome provides insights into morphological evolution and visceral regeneration.</title>
        <authorList>
            <person name="Zhang X."/>
            <person name="Sun L."/>
            <person name="Yuan J."/>
            <person name="Sun Y."/>
            <person name="Gao Y."/>
            <person name="Zhang L."/>
            <person name="Li S."/>
            <person name="Dai H."/>
            <person name="Hamel J.F."/>
            <person name="Liu C."/>
            <person name="Yu Y."/>
            <person name="Liu S."/>
            <person name="Lin W."/>
            <person name="Guo K."/>
            <person name="Jin S."/>
            <person name="Xu P."/>
            <person name="Storey K.B."/>
            <person name="Huan P."/>
            <person name="Zhang T."/>
            <person name="Zhou Y."/>
            <person name="Zhang J."/>
            <person name="Lin C."/>
            <person name="Li X."/>
            <person name="Xing L."/>
            <person name="Huo D."/>
            <person name="Sun M."/>
            <person name="Wang L."/>
            <person name="Mercier A."/>
            <person name="Li F."/>
            <person name="Yang H."/>
            <person name="Xiang J."/>
        </authorList>
    </citation>
    <scope>NUCLEOTIDE SEQUENCE [LARGE SCALE GENOMIC DNA]</scope>
    <source>
        <strain evidence="14">Shaxun</strain>
        <tissue evidence="14">Muscle</tissue>
    </source>
</reference>
<dbReference type="OrthoDB" id="427096at2759"/>
<proteinExistence type="inferred from homology"/>
<evidence type="ECO:0000313" key="14">
    <source>
        <dbReference type="EMBL" id="PIK48647.1"/>
    </source>
</evidence>
<dbReference type="AlphaFoldDB" id="A0A2G8KL01"/>
<evidence type="ECO:0000256" key="1">
    <source>
        <dbReference type="ARBA" id="ARBA00004167"/>
    </source>
</evidence>
<dbReference type="Proteomes" id="UP000230750">
    <property type="component" value="Unassembled WGS sequence"/>
</dbReference>
<dbReference type="GO" id="GO:0046920">
    <property type="term" value="F:alpha-(1-&gt;3)-fucosyltransferase activity"/>
    <property type="evidence" value="ECO:0007669"/>
    <property type="project" value="TreeGrafter"/>
</dbReference>
<comment type="similarity">
    <text evidence="3 11">Belongs to the glycosyltransferase 10 family.</text>
</comment>
<evidence type="ECO:0000259" key="12">
    <source>
        <dbReference type="Pfam" id="PF00852"/>
    </source>
</evidence>
<keyword evidence="6 11" id="KW-0812">Transmembrane</keyword>
<feature type="domain" description="Fucosyltransferase N-terminal" evidence="13">
    <location>
        <begin position="8"/>
        <end position="82"/>
    </location>
</feature>
<dbReference type="EC" id="2.4.1.-" evidence="11"/>
<dbReference type="Gene3D" id="3.40.50.11660">
    <property type="entry name" value="Glycosyl transferase family 10, C-terminal domain"/>
    <property type="match status" value="1"/>
</dbReference>
<dbReference type="STRING" id="307972.A0A2G8KL01"/>
<protein>
    <recommendedName>
        <fullName evidence="11">Fucosyltransferase</fullName>
        <ecNumber evidence="11">2.4.1.-</ecNumber>
    </recommendedName>
</protein>
<keyword evidence="5 11" id="KW-0808">Transferase</keyword>
<evidence type="ECO:0000256" key="7">
    <source>
        <dbReference type="ARBA" id="ARBA00022968"/>
    </source>
</evidence>
<accession>A0A2G8KL01</accession>
<comment type="caution">
    <text evidence="14">The sequence shown here is derived from an EMBL/GenBank/DDBJ whole genome shotgun (WGS) entry which is preliminary data.</text>
</comment>
<dbReference type="InterPro" id="IPR038577">
    <property type="entry name" value="GT10-like_C_sf"/>
</dbReference>
<keyword evidence="7" id="KW-0735">Signal-anchor</keyword>
<evidence type="ECO:0000256" key="10">
    <source>
        <dbReference type="ARBA" id="ARBA00023180"/>
    </source>
</evidence>
<evidence type="ECO:0000256" key="4">
    <source>
        <dbReference type="ARBA" id="ARBA00022676"/>
    </source>
</evidence>
<dbReference type="Pfam" id="PF17039">
    <property type="entry name" value="Glyco_tran_10_N"/>
    <property type="match status" value="1"/>
</dbReference>
<keyword evidence="9" id="KW-0472">Membrane</keyword>
<evidence type="ECO:0000256" key="5">
    <source>
        <dbReference type="ARBA" id="ARBA00022679"/>
    </source>
</evidence>
<comment type="subcellular location">
    <subcellularLocation>
        <location evidence="11">Golgi apparatus</location>
        <location evidence="11">Golgi stack membrane</location>
        <topology evidence="11">Single-pass type II membrane protein</topology>
    </subcellularLocation>
    <subcellularLocation>
        <location evidence="1">Membrane</location>
        <topology evidence="1">Single-pass membrane protein</topology>
    </subcellularLocation>
</comment>
<dbReference type="EMBL" id="MRZV01000509">
    <property type="protein sequence ID" value="PIK48647.1"/>
    <property type="molecule type" value="Genomic_DNA"/>
</dbReference>
<dbReference type="InterPro" id="IPR001503">
    <property type="entry name" value="Glyco_trans_10"/>
</dbReference>
<evidence type="ECO:0000256" key="8">
    <source>
        <dbReference type="ARBA" id="ARBA00022989"/>
    </source>
</evidence>
<dbReference type="Pfam" id="PF00852">
    <property type="entry name" value="Glyco_transf_10"/>
    <property type="match status" value="1"/>
</dbReference>